<reference evidence="2" key="1">
    <citation type="submission" date="2014-11" db="EMBL/GenBank/DDBJ databases">
        <authorList>
            <person name="Amaro Gonzalez C."/>
        </authorList>
    </citation>
    <scope>NUCLEOTIDE SEQUENCE</scope>
</reference>
<dbReference type="AlphaFoldDB" id="A0A0E9U8M3"/>
<accession>A0A0E9U8M3</accession>
<evidence type="ECO:0000313" key="2">
    <source>
        <dbReference type="EMBL" id="JAH61525.1"/>
    </source>
</evidence>
<organism evidence="2">
    <name type="scientific">Anguilla anguilla</name>
    <name type="common">European freshwater eel</name>
    <name type="synonym">Muraena anguilla</name>
    <dbReference type="NCBI Taxonomy" id="7936"/>
    <lineage>
        <taxon>Eukaryota</taxon>
        <taxon>Metazoa</taxon>
        <taxon>Chordata</taxon>
        <taxon>Craniata</taxon>
        <taxon>Vertebrata</taxon>
        <taxon>Euteleostomi</taxon>
        <taxon>Actinopterygii</taxon>
        <taxon>Neopterygii</taxon>
        <taxon>Teleostei</taxon>
        <taxon>Anguilliformes</taxon>
        <taxon>Anguillidae</taxon>
        <taxon>Anguilla</taxon>
    </lineage>
</organism>
<name>A0A0E9U8M3_ANGAN</name>
<reference evidence="2" key="2">
    <citation type="journal article" date="2015" name="Fish Shellfish Immunol.">
        <title>Early steps in the European eel (Anguilla anguilla)-Vibrio vulnificus interaction in the gills: Role of the RtxA13 toxin.</title>
        <authorList>
            <person name="Callol A."/>
            <person name="Pajuelo D."/>
            <person name="Ebbesson L."/>
            <person name="Teles M."/>
            <person name="MacKenzie S."/>
            <person name="Amaro C."/>
        </authorList>
    </citation>
    <scope>NUCLEOTIDE SEQUENCE</scope>
</reference>
<feature type="transmembrane region" description="Helical" evidence="1">
    <location>
        <begin position="6"/>
        <end position="32"/>
    </location>
</feature>
<keyword evidence="1" id="KW-1133">Transmembrane helix</keyword>
<protein>
    <submittedName>
        <fullName evidence="2">Uncharacterized protein</fullName>
    </submittedName>
</protein>
<keyword evidence="1" id="KW-0472">Membrane</keyword>
<dbReference type="EMBL" id="GBXM01047052">
    <property type="protein sequence ID" value="JAH61525.1"/>
    <property type="molecule type" value="Transcribed_RNA"/>
</dbReference>
<sequence length="74" mass="8238">MFSIAFFPPCFFINLTFFTAACPEALSVLFVLKRGEPQVCDHADIGFKALDGAALHRISYIPCVTRFSTDVFTN</sequence>
<evidence type="ECO:0000256" key="1">
    <source>
        <dbReference type="SAM" id="Phobius"/>
    </source>
</evidence>
<keyword evidence="1" id="KW-0812">Transmembrane</keyword>
<proteinExistence type="predicted"/>